<dbReference type="CDD" id="cd00047">
    <property type="entry name" value="PTPc"/>
    <property type="match status" value="1"/>
</dbReference>
<dbReference type="AlphaFoldDB" id="A0A0N5A7E8"/>
<accession>A0A0N5A7E8</accession>
<dbReference type="InterPro" id="IPR003595">
    <property type="entry name" value="Tyr_Pase_cat"/>
</dbReference>
<dbReference type="PROSITE" id="PS00383">
    <property type="entry name" value="TYR_PHOSPHATASE_1"/>
    <property type="match status" value="1"/>
</dbReference>
<dbReference type="WBParaSite" id="PTRK_0001792900.1">
    <property type="protein sequence ID" value="PTRK_0001792900.1"/>
    <property type="gene ID" value="PTRK_0001792900"/>
</dbReference>
<proteinExistence type="predicted"/>
<feature type="domain" description="Tyrosine specific protein phosphatases" evidence="3">
    <location>
        <begin position="284"/>
        <end position="341"/>
    </location>
</feature>
<dbReference type="InterPro" id="IPR029021">
    <property type="entry name" value="Prot-tyrosine_phosphatase-like"/>
</dbReference>
<evidence type="ECO:0000259" key="3">
    <source>
        <dbReference type="PROSITE" id="PS50056"/>
    </source>
</evidence>
<dbReference type="Pfam" id="PF00102">
    <property type="entry name" value="Y_phosphatase"/>
    <property type="match status" value="1"/>
</dbReference>
<organism evidence="4 5">
    <name type="scientific">Parastrongyloides trichosuri</name>
    <name type="common">Possum-specific nematode worm</name>
    <dbReference type="NCBI Taxonomy" id="131310"/>
    <lineage>
        <taxon>Eukaryota</taxon>
        <taxon>Metazoa</taxon>
        <taxon>Ecdysozoa</taxon>
        <taxon>Nematoda</taxon>
        <taxon>Chromadorea</taxon>
        <taxon>Rhabditida</taxon>
        <taxon>Tylenchina</taxon>
        <taxon>Panagrolaimomorpha</taxon>
        <taxon>Strongyloidoidea</taxon>
        <taxon>Strongyloididae</taxon>
        <taxon>Parastrongyloides</taxon>
    </lineage>
</organism>
<dbReference type="PROSITE" id="PS50055">
    <property type="entry name" value="TYR_PHOSPHATASE_PTP"/>
    <property type="match status" value="1"/>
</dbReference>
<name>A0A0N5A7E8_PARTI</name>
<feature type="compositionally biased region" description="Low complexity" evidence="1">
    <location>
        <begin position="13"/>
        <end position="24"/>
    </location>
</feature>
<dbReference type="PROSITE" id="PS50056">
    <property type="entry name" value="TYR_PHOSPHATASE_2"/>
    <property type="match status" value="1"/>
</dbReference>
<feature type="compositionally biased region" description="Polar residues" evidence="1">
    <location>
        <begin position="25"/>
        <end position="45"/>
    </location>
</feature>
<feature type="domain" description="Tyrosine-protein phosphatase" evidence="2">
    <location>
        <begin position="86"/>
        <end position="350"/>
    </location>
</feature>
<dbReference type="SMART" id="SM00194">
    <property type="entry name" value="PTPc"/>
    <property type="match status" value="1"/>
</dbReference>
<reference evidence="5" key="1">
    <citation type="submission" date="2017-02" db="UniProtKB">
        <authorList>
            <consortium name="WormBaseParasite"/>
        </authorList>
    </citation>
    <scope>IDENTIFICATION</scope>
</reference>
<evidence type="ECO:0000259" key="2">
    <source>
        <dbReference type="PROSITE" id="PS50055"/>
    </source>
</evidence>
<dbReference type="SMART" id="SM00404">
    <property type="entry name" value="PTPc_motif"/>
    <property type="match status" value="1"/>
</dbReference>
<dbReference type="PANTHER" id="PTHR46163:SF5">
    <property type="entry name" value="TYROSINE-PROTEIN PHOSPHATASE"/>
    <property type="match status" value="1"/>
</dbReference>
<feature type="region of interest" description="Disordered" evidence="1">
    <location>
        <begin position="1"/>
        <end position="72"/>
    </location>
</feature>
<dbReference type="STRING" id="131310.A0A0N5A7E8"/>
<dbReference type="PANTHER" id="PTHR46163">
    <property type="entry name" value="TYROSINE-PROTEIN PHOSPHATASE-RELATED"/>
    <property type="match status" value="1"/>
</dbReference>
<dbReference type="SUPFAM" id="SSF52799">
    <property type="entry name" value="(Phosphotyrosine protein) phosphatases II"/>
    <property type="match status" value="1"/>
</dbReference>
<keyword evidence="4" id="KW-1185">Reference proteome</keyword>
<dbReference type="InterPro" id="IPR000242">
    <property type="entry name" value="PTP_cat"/>
</dbReference>
<dbReference type="InterPro" id="IPR000387">
    <property type="entry name" value="Tyr_Pase_dom"/>
</dbReference>
<dbReference type="GO" id="GO:0004725">
    <property type="term" value="F:protein tyrosine phosphatase activity"/>
    <property type="evidence" value="ECO:0007669"/>
    <property type="project" value="InterPro"/>
</dbReference>
<evidence type="ECO:0000313" key="4">
    <source>
        <dbReference type="Proteomes" id="UP000038045"/>
    </source>
</evidence>
<sequence length="411" mass="46832">MAPKNDHDPFNPPQQQNFTQDNPFGGTQNVGPTGNGRTPAHSQGPNERKRTTTNKKTTYQNHNNEDKKLSNKRRSKALDAFVWSVLEKEMNGLKKEYKDEISCIVPEKESCQAFFSLEAKNKNRNPNVPCIDDTRVVIKNAIPSESYIHANFISSLNSPKRFIATQAPLDNTICDFWKIVLQEKVEFIIMLCNFKEKNVVKCAEYFPTEVNGCKNMGDLKISLTKKYIVQADNNIICYKINIFEKKQDHSVKILHWINWPEVGYPSISTTALTLYAGTYFSPSPILVHCSSGIRRTGIWIMIALFMDFVNEGKIEKDFVLQLAKNLRRERAGAIVNDIDYVFIHRLMFQALLDKHIINSSQRLLEFFDDYDAATKKAEKAEKLRGNEMTIGPADIIKQNNQLPGAAVSTPF</sequence>
<dbReference type="InterPro" id="IPR016130">
    <property type="entry name" value="Tyr_Pase_AS"/>
</dbReference>
<dbReference type="Gene3D" id="3.90.190.10">
    <property type="entry name" value="Protein tyrosine phosphatase superfamily"/>
    <property type="match status" value="1"/>
</dbReference>
<dbReference type="PRINTS" id="PR00700">
    <property type="entry name" value="PRTYPHPHTASE"/>
</dbReference>
<protein>
    <submittedName>
        <fullName evidence="5">Tyrosine-protein phosphatase domain-containing protein</fullName>
    </submittedName>
</protein>
<dbReference type="InterPro" id="IPR052782">
    <property type="entry name" value="Oocyte-zygote_transition_reg"/>
</dbReference>
<evidence type="ECO:0000313" key="5">
    <source>
        <dbReference type="WBParaSite" id="PTRK_0001792900.1"/>
    </source>
</evidence>
<evidence type="ECO:0000256" key="1">
    <source>
        <dbReference type="SAM" id="MobiDB-lite"/>
    </source>
</evidence>
<dbReference type="Proteomes" id="UP000038045">
    <property type="component" value="Unplaced"/>
</dbReference>